<proteinExistence type="predicted"/>
<evidence type="ECO:0000256" key="1">
    <source>
        <dbReference type="SAM" id="MobiDB-lite"/>
    </source>
</evidence>
<dbReference type="EMBL" id="KZ678131">
    <property type="protein sequence ID" value="PSN70870.1"/>
    <property type="molecule type" value="Genomic_DNA"/>
</dbReference>
<dbReference type="AlphaFoldDB" id="A0A2T2NZK5"/>
<feature type="region of interest" description="Disordered" evidence="1">
    <location>
        <begin position="191"/>
        <end position="217"/>
    </location>
</feature>
<reference evidence="2 3" key="1">
    <citation type="journal article" date="2018" name="Front. Microbiol.">
        <title>Genome-Wide Analysis of Corynespora cassiicola Leaf Fall Disease Putative Effectors.</title>
        <authorList>
            <person name="Lopez D."/>
            <person name="Ribeiro S."/>
            <person name="Label P."/>
            <person name="Fumanal B."/>
            <person name="Venisse J.S."/>
            <person name="Kohler A."/>
            <person name="de Oliveira R.R."/>
            <person name="Labutti K."/>
            <person name="Lipzen A."/>
            <person name="Lail K."/>
            <person name="Bauer D."/>
            <person name="Ohm R.A."/>
            <person name="Barry K.W."/>
            <person name="Spatafora J."/>
            <person name="Grigoriev I.V."/>
            <person name="Martin F.M."/>
            <person name="Pujade-Renaud V."/>
        </authorList>
    </citation>
    <scope>NUCLEOTIDE SEQUENCE [LARGE SCALE GENOMIC DNA]</scope>
    <source>
        <strain evidence="2 3">Philippines</strain>
    </source>
</reference>
<feature type="non-terminal residue" evidence="2">
    <location>
        <position position="1"/>
    </location>
</feature>
<feature type="non-terminal residue" evidence="2">
    <location>
        <position position="396"/>
    </location>
</feature>
<dbReference type="Proteomes" id="UP000240883">
    <property type="component" value="Unassembled WGS sequence"/>
</dbReference>
<keyword evidence="3" id="KW-1185">Reference proteome</keyword>
<gene>
    <name evidence="2" type="ORF">BS50DRAFT_467822</name>
</gene>
<evidence type="ECO:0000313" key="3">
    <source>
        <dbReference type="Proteomes" id="UP000240883"/>
    </source>
</evidence>
<protein>
    <submittedName>
        <fullName evidence="2">Uncharacterized protein</fullName>
    </submittedName>
</protein>
<name>A0A2T2NZK5_CORCC</name>
<organism evidence="2 3">
    <name type="scientific">Corynespora cassiicola Philippines</name>
    <dbReference type="NCBI Taxonomy" id="1448308"/>
    <lineage>
        <taxon>Eukaryota</taxon>
        <taxon>Fungi</taxon>
        <taxon>Dikarya</taxon>
        <taxon>Ascomycota</taxon>
        <taxon>Pezizomycotina</taxon>
        <taxon>Dothideomycetes</taxon>
        <taxon>Pleosporomycetidae</taxon>
        <taxon>Pleosporales</taxon>
        <taxon>Corynesporascaceae</taxon>
        <taxon>Corynespora</taxon>
    </lineage>
</organism>
<sequence>FPENANITAVELLTFLPECIKSPDIVYRFASNGVTRQTVWAIVNQNRGIGKFIHANRIGNWMYKAMRAAGYVGWTINSHHKWHHKAKYQWNEDDICVNEFAAPPPSQSNEYSGHNIAFASLKDGVRNIPTKLDALDLTRMVEYAVNNPDEGWQYPKQYRELLEHIGGPLQVSKKHTDALIFQRWHDFEPAPPLPKPQRVLPAPAKSKTGSEAGRTRSGARFLPELSTRKRTGIDIDFQDLDDGLDNSSDESYVSGGKKSIFAKPRTRIRSSSPAFQPYKQPAVRWVAPPTTEDVPSHTAIQQAFFMEGDANESGAFSPYAFYGPRDIAPYRPLYIISPPNKHDVSGWAENLRWAFRQAVFWGETRWCECPLHMDRIVEIRQEQEWVSDEWLESFSQ</sequence>
<evidence type="ECO:0000313" key="2">
    <source>
        <dbReference type="EMBL" id="PSN70870.1"/>
    </source>
</evidence>
<dbReference type="OrthoDB" id="3799525at2759"/>
<accession>A0A2T2NZK5</accession>